<name>A0A0L0HEZ0_SPIPD</name>
<dbReference type="GO" id="GO:0071164">
    <property type="term" value="F:RNA cap trimethylguanosine synthase activity"/>
    <property type="evidence" value="ECO:0007669"/>
    <property type="project" value="TreeGrafter"/>
</dbReference>
<dbReference type="Gene3D" id="3.40.50.150">
    <property type="entry name" value="Vaccinia Virus protein VP39"/>
    <property type="match status" value="1"/>
</dbReference>
<keyword evidence="10" id="KW-0805">Transcription regulation</keyword>
<evidence type="ECO:0000256" key="11">
    <source>
        <dbReference type="ARBA" id="ARBA00023163"/>
    </source>
</evidence>
<accession>A0A0L0HEZ0</accession>
<evidence type="ECO:0000256" key="8">
    <source>
        <dbReference type="ARBA" id="ARBA00022679"/>
    </source>
</evidence>
<evidence type="ECO:0000256" key="21">
    <source>
        <dbReference type="ARBA" id="ARBA00079339"/>
    </source>
</evidence>
<dbReference type="eggNOG" id="KOG2730">
    <property type="taxonomic scope" value="Eukaryota"/>
</dbReference>
<gene>
    <name evidence="24" type="ORF">SPPG_04955</name>
</gene>
<keyword evidence="25" id="KW-1185">Reference proteome</keyword>
<reference evidence="24 25" key="1">
    <citation type="submission" date="2009-08" db="EMBL/GenBank/DDBJ databases">
        <title>The Genome Sequence of Spizellomyces punctatus strain DAOM BR117.</title>
        <authorList>
            <consortium name="The Broad Institute Genome Sequencing Platform"/>
            <person name="Russ C."/>
            <person name="Cuomo C."/>
            <person name="Shea T."/>
            <person name="Young S.K."/>
            <person name="Zeng Q."/>
            <person name="Koehrsen M."/>
            <person name="Haas B."/>
            <person name="Borodovsky M."/>
            <person name="Guigo R."/>
            <person name="Alvarado L."/>
            <person name="Berlin A."/>
            <person name="Bochicchio J."/>
            <person name="Borenstein D."/>
            <person name="Chapman S."/>
            <person name="Chen Z."/>
            <person name="Engels R."/>
            <person name="Freedman E."/>
            <person name="Gellesch M."/>
            <person name="Goldberg J."/>
            <person name="Griggs A."/>
            <person name="Gujja S."/>
            <person name="Heiman D."/>
            <person name="Hepburn T."/>
            <person name="Howarth C."/>
            <person name="Jen D."/>
            <person name="Larson L."/>
            <person name="Lewis B."/>
            <person name="Mehta T."/>
            <person name="Park D."/>
            <person name="Pearson M."/>
            <person name="Roberts A."/>
            <person name="Saif S."/>
            <person name="Shenoy N."/>
            <person name="Sisk P."/>
            <person name="Stolte C."/>
            <person name="Sykes S."/>
            <person name="Thomson T."/>
            <person name="Walk T."/>
            <person name="White J."/>
            <person name="Yandava C."/>
            <person name="Burger G."/>
            <person name="Gray M.W."/>
            <person name="Holland P.W.H."/>
            <person name="King N."/>
            <person name="Lang F.B.F."/>
            <person name="Roger A.J."/>
            <person name="Ruiz-Trillo I."/>
            <person name="Lander E."/>
            <person name="Nusbaum C."/>
        </authorList>
    </citation>
    <scope>NUCLEOTIDE SEQUENCE [LARGE SCALE GENOMIC DNA]</scope>
    <source>
        <strain evidence="24 25">DAOM BR117</strain>
    </source>
</reference>
<dbReference type="VEuPathDB" id="FungiDB:SPPG_04955"/>
<evidence type="ECO:0000256" key="18">
    <source>
        <dbReference type="ARBA" id="ARBA00049790"/>
    </source>
</evidence>
<evidence type="ECO:0000256" key="17">
    <source>
        <dbReference type="ARBA" id="ARBA00049075"/>
    </source>
</evidence>
<evidence type="ECO:0000256" key="23">
    <source>
        <dbReference type="SAM" id="MobiDB-lite"/>
    </source>
</evidence>
<keyword evidence="8" id="KW-0808">Transferase</keyword>
<evidence type="ECO:0000256" key="5">
    <source>
        <dbReference type="ARBA" id="ARBA00022490"/>
    </source>
</evidence>
<keyword evidence="7" id="KW-0489">Methyltransferase</keyword>
<evidence type="ECO:0000256" key="3">
    <source>
        <dbReference type="ARBA" id="ARBA00004604"/>
    </source>
</evidence>
<dbReference type="GO" id="GO:0015030">
    <property type="term" value="C:Cajal body"/>
    <property type="evidence" value="ECO:0007669"/>
    <property type="project" value="UniProtKB-SubCell"/>
</dbReference>
<comment type="similarity">
    <text evidence="13">Belongs to the methyltransferase superfamily. Trimethylguanosine synthase family.</text>
</comment>
<dbReference type="InParanoid" id="A0A0L0HEZ0"/>
<keyword evidence="11" id="KW-0804">Transcription</keyword>
<comment type="catalytic activity">
    <reaction evidence="14">
        <text>a 5'-end (N(2),N(7)-dimethyl 5'-triphosphoguanosine)-ribonucleoside in snoRNA + S-adenosyl-L-methionine = a 5'-end (N(2),N(2),N(7)-trimethyl 5'-triphosphoguanosine)-ribonucleoside in snoRNA + S-adenosyl-L-homocysteine + H(+)</text>
        <dbReference type="Rhea" id="RHEA:78507"/>
        <dbReference type="Rhea" id="RHEA-COMP:19088"/>
        <dbReference type="Rhea" id="RHEA-COMP:19090"/>
        <dbReference type="ChEBI" id="CHEBI:15378"/>
        <dbReference type="ChEBI" id="CHEBI:57856"/>
        <dbReference type="ChEBI" id="CHEBI:59789"/>
        <dbReference type="ChEBI" id="CHEBI:167623"/>
        <dbReference type="ChEBI" id="CHEBI:172880"/>
    </reaction>
    <physiologicalReaction direction="left-to-right" evidence="14">
        <dbReference type="Rhea" id="RHEA:78508"/>
    </physiologicalReaction>
</comment>
<dbReference type="GeneID" id="27688378"/>
<evidence type="ECO:0000256" key="20">
    <source>
        <dbReference type="ARBA" id="ARBA00064494"/>
    </source>
</evidence>
<evidence type="ECO:0000256" key="7">
    <source>
        <dbReference type="ARBA" id="ARBA00022603"/>
    </source>
</evidence>
<dbReference type="CDD" id="cd02440">
    <property type="entry name" value="AdoMet_MTases"/>
    <property type="match status" value="1"/>
</dbReference>
<evidence type="ECO:0000313" key="25">
    <source>
        <dbReference type="Proteomes" id="UP000053201"/>
    </source>
</evidence>
<feature type="compositionally biased region" description="Polar residues" evidence="23">
    <location>
        <begin position="8"/>
        <end position="26"/>
    </location>
</feature>
<evidence type="ECO:0000256" key="1">
    <source>
        <dbReference type="ARBA" id="ARBA00004408"/>
    </source>
</evidence>
<dbReference type="PANTHER" id="PTHR14741:SF32">
    <property type="entry name" value="TRIMETHYLGUANOSINE SYNTHASE"/>
    <property type="match status" value="1"/>
</dbReference>
<evidence type="ECO:0000256" key="16">
    <source>
        <dbReference type="ARBA" id="ARBA00048763"/>
    </source>
</evidence>
<comment type="subcellular location">
    <subcellularLocation>
        <location evidence="2">Cytoplasm</location>
    </subcellularLocation>
    <subcellularLocation>
        <location evidence="1">Nucleus</location>
        <location evidence="1">Cajal body</location>
    </subcellularLocation>
    <subcellularLocation>
        <location evidence="3">Nucleus</location>
        <location evidence="3">Nucleolus</location>
    </subcellularLocation>
</comment>
<dbReference type="FunFam" id="3.40.50.150:FF:000066">
    <property type="entry name" value="Trimethylguanosine synthase 1"/>
    <property type="match status" value="1"/>
</dbReference>
<feature type="region of interest" description="Disordered" evidence="23">
    <location>
        <begin position="1"/>
        <end position="77"/>
    </location>
</feature>
<evidence type="ECO:0000256" key="10">
    <source>
        <dbReference type="ARBA" id="ARBA00023015"/>
    </source>
</evidence>
<dbReference type="FunCoup" id="A0A0L0HEZ0">
    <property type="interactions" value="233"/>
</dbReference>
<dbReference type="STRING" id="645134.A0A0L0HEZ0"/>
<evidence type="ECO:0000256" key="15">
    <source>
        <dbReference type="ARBA" id="ARBA00048740"/>
    </source>
</evidence>
<comment type="subunit">
    <text evidence="20">May form homooligomers. Interacts with CREBBP/CBP, EED/WAIT1, EP300/P300, NCOA6/PRIP, PPARBP/PBP and SMN.</text>
</comment>
<dbReference type="GO" id="GO:0005737">
    <property type="term" value="C:cytoplasm"/>
    <property type="evidence" value="ECO:0007669"/>
    <property type="project" value="UniProtKB-SubCell"/>
</dbReference>
<dbReference type="OMA" id="FRHWIDA"/>
<evidence type="ECO:0000256" key="9">
    <source>
        <dbReference type="ARBA" id="ARBA00022691"/>
    </source>
</evidence>
<evidence type="ECO:0000313" key="24">
    <source>
        <dbReference type="EMBL" id="KNC99566.1"/>
    </source>
</evidence>
<dbReference type="PANTHER" id="PTHR14741">
    <property type="entry name" value="S-ADENOSYLMETHIONINE-DEPENDENT METHYLTRANSFERASE RELATED"/>
    <property type="match status" value="1"/>
</dbReference>
<dbReference type="AlphaFoldDB" id="A0A0L0HEZ0"/>
<comment type="catalytic activity">
    <reaction evidence="16">
        <text>a 5'-end (N(2),N(7)-dimethyl 5'-triphosphoguanosine)-ribonucleoside in snRNA + S-adenosyl-L-methionine = a 5'-end (N(2),N(2),N(7)-trimethyl 5'-triphosphoguanosine)-ribonucleoside in snRNA + S-adenosyl-L-homocysteine + H(+)</text>
        <dbReference type="Rhea" id="RHEA:78479"/>
        <dbReference type="Rhea" id="RHEA-COMP:19087"/>
        <dbReference type="Rhea" id="RHEA-COMP:19089"/>
        <dbReference type="ChEBI" id="CHEBI:15378"/>
        <dbReference type="ChEBI" id="CHEBI:57856"/>
        <dbReference type="ChEBI" id="CHEBI:59789"/>
        <dbReference type="ChEBI" id="CHEBI:167623"/>
        <dbReference type="ChEBI" id="CHEBI:172880"/>
    </reaction>
    <physiologicalReaction direction="left-to-right" evidence="16">
        <dbReference type="Rhea" id="RHEA:78480"/>
    </physiologicalReaction>
</comment>
<keyword evidence="6" id="KW-0597">Phosphoprotein</keyword>
<comment type="catalytic activity">
    <reaction evidence="15">
        <text>a 5'-end (N(7)-methyl 5'-triphosphoguanosine)-ribonucleoside in snoRNA + S-adenosyl-L-methionine = a 5'-end (N(2),N(7)-dimethyl 5'-triphosphoguanosine)-ribonucleoside in snoRNA + S-adenosyl-L-homocysteine + H(+)</text>
        <dbReference type="Rhea" id="RHEA:78475"/>
        <dbReference type="Rhea" id="RHEA-COMP:19086"/>
        <dbReference type="Rhea" id="RHEA-COMP:19088"/>
        <dbReference type="ChEBI" id="CHEBI:15378"/>
        <dbReference type="ChEBI" id="CHEBI:57856"/>
        <dbReference type="ChEBI" id="CHEBI:59789"/>
        <dbReference type="ChEBI" id="CHEBI:156461"/>
        <dbReference type="ChEBI" id="CHEBI:172880"/>
    </reaction>
    <physiologicalReaction direction="left-to-right" evidence="15">
        <dbReference type="Rhea" id="RHEA:78476"/>
    </physiologicalReaction>
</comment>
<organism evidence="24 25">
    <name type="scientific">Spizellomyces punctatus (strain DAOM BR117)</name>
    <dbReference type="NCBI Taxonomy" id="645134"/>
    <lineage>
        <taxon>Eukaryota</taxon>
        <taxon>Fungi</taxon>
        <taxon>Fungi incertae sedis</taxon>
        <taxon>Chytridiomycota</taxon>
        <taxon>Chytridiomycota incertae sedis</taxon>
        <taxon>Chytridiomycetes</taxon>
        <taxon>Spizellomycetales</taxon>
        <taxon>Spizellomycetaceae</taxon>
        <taxon>Spizellomyces</taxon>
    </lineage>
</organism>
<evidence type="ECO:0000256" key="13">
    <source>
        <dbReference type="ARBA" id="ARBA00025783"/>
    </source>
</evidence>
<comment type="function">
    <text evidence="19">Catalyzes the 2 serial methylation steps for the conversion of the 7-monomethylguanosine (m(7)G) caps of snRNAs and snoRNAs to a 2,2,7-trimethylguanosine (m(2,2,7)G) cap structure. The enzyme is specific for guanine, and N7 methylation must precede N2 methylation. Hypermethylation of the m7G cap of U snRNAs leads to their concentration in nuclear foci, their colocalization with coilin and the formation of canonical Cajal bodies (CBs). Plays a role in transcriptional regulation.</text>
</comment>
<keyword evidence="9" id="KW-0949">S-adenosyl-L-methionine</keyword>
<keyword evidence="12" id="KW-0539">Nucleus</keyword>
<evidence type="ECO:0000256" key="14">
    <source>
        <dbReference type="ARBA" id="ARBA00047418"/>
    </source>
</evidence>
<dbReference type="Proteomes" id="UP000053201">
    <property type="component" value="Unassembled WGS sequence"/>
</dbReference>
<dbReference type="SUPFAM" id="SSF53335">
    <property type="entry name" value="S-adenosyl-L-methionine-dependent methyltransferases"/>
    <property type="match status" value="1"/>
</dbReference>
<sequence>MLPMTPKNGVSNTSPLNGAHSTANNSDTEEEEGAYREDPSSPLPPTTPSTPATGRPRRKRSRGRRRRKMALSAPLCQDTERTDLNTIHAETCDTLKSGTSTSLAAAFLATLQAKPDDDEYNLAPVNVPPQSHEFQDDKRSTAQNEPHTEDYEDSDENYIWKEEHVPDWLAKYWYQRYSLFSKFDEGTMLDEESWFSLTPEKMAEYHAKRLSCDTVVDGFCGAGGNSIQFAKTCKKVIAVDIDPIKLRCARNNARIYGVEDKIQFILGDFLKVAETLQADAVFVSPPWGGPEYLSSDVYDIPTMLPIDGTQLLQAARKISDNICLYMPRNVNQQQLIEYAGDAVCELEQEFLNGRPKALVAYYGQLVGKGDGEEIQIHEQP</sequence>
<dbReference type="InterPro" id="IPR029063">
    <property type="entry name" value="SAM-dependent_MTases_sf"/>
</dbReference>
<dbReference type="Pfam" id="PF09445">
    <property type="entry name" value="Methyltransf_15"/>
    <property type="match status" value="1"/>
</dbReference>
<dbReference type="GO" id="GO:0005730">
    <property type="term" value="C:nucleolus"/>
    <property type="evidence" value="ECO:0007669"/>
    <property type="project" value="UniProtKB-SubCell"/>
</dbReference>
<evidence type="ECO:0000256" key="12">
    <source>
        <dbReference type="ARBA" id="ARBA00023242"/>
    </source>
</evidence>
<feature type="region of interest" description="Disordered" evidence="23">
    <location>
        <begin position="125"/>
        <end position="154"/>
    </location>
</feature>
<dbReference type="OrthoDB" id="194443at2759"/>
<evidence type="ECO:0000256" key="2">
    <source>
        <dbReference type="ARBA" id="ARBA00004496"/>
    </source>
</evidence>
<feature type="compositionally biased region" description="Basic residues" evidence="23">
    <location>
        <begin position="55"/>
        <end position="69"/>
    </location>
</feature>
<dbReference type="RefSeq" id="XP_016607606.1">
    <property type="nucleotide sequence ID" value="XM_016753194.1"/>
</dbReference>
<proteinExistence type="inferred from homology"/>
<dbReference type="EMBL" id="KQ257457">
    <property type="protein sequence ID" value="KNC99566.1"/>
    <property type="molecule type" value="Genomic_DNA"/>
</dbReference>
<dbReference type="InterPro" id="IPR019012">
    <property type="entry name" value="RNA_cap_Gua-N2-MeTrfase"/>
</dbReference>
<keyword evidence="5" id="KW-0963">Cytoplasm</keyword>
<evidence type="ECO:0000256" key="6">
    <source>
        <dbReference type="ARBA" id="ARBA00022553"/>
    </source>
</evidence>
<protein>
    <recommendedName>
        <fullName evidence="4">Trimethylguanosine synthase</fullName>
    </recommendedName>
    <alternativeName>
        <fullName evidence="18">Cap-specific guanine-N(2) methyltransferase</fullName>
    </alternativeName>
    <alternativeName>
        <fullName evidence="21">Nuclear receptor coactivator 6-interacting protein</fullName>
    </alternativeName>
    <alternativeName>
        <fullName evidence="22">PRIP-interacting protein with methyltransferase motif</fullName>
    </alternativeName>
</protein>
<comment type="catalytic activity">
    <reaction evidence="17">
        <text>a 5'-end (N(7)-methyl 5'-triphosphoguanosine)-ribonucleoside in snRNA + S-adenosyl-L-methionine = a 5'-end (N(2),N(7)-dimethyl 5'-triphosphoguanosine)-ribonucleoside in snRNA + S-adenosyl-L-homocysteine + H(+)</text>
        <dbReference type="Rhea" id="RHEA:78471"/>
        <dbReference type="Rhea" id="RHEA-COMP:19085"/>
        <dbReference type="Rhea" id="RHEA-COMP:19087"/>
        <dbReference type="ChEBI" id="CHEBI:15378"/>
        <dbReference type="ChEBI" id="CHEBI:57856"/>
        <dbReference type="ChEBI" id="CHEBI:59789"/>
        <dbReference type="ChEBI" id="CHEBI:156461"/>
        <dbReference type="ChEBI" id="CHEBI:172880"/>
    </reaction>
    <physiologicalReaction direction="left-to-right" evidence="17">
        <dbReference type="Rhea" id="RHEA:78472"/>
    </physiologicalReaction>
</comment>
<evidence type="ECO:0000256" key="22">
    <source>
        <dbReference type="ARBA" id="ARBA00081504"/>
    </source>
</evidence>
<evidence type="ECO:0000256" key="4">
    <source>
        <dbReference type="ARBA" id="ARBA00018517"/>
    </source>
</evidence>
<evidence type="ECO:0000256" key="19">
    <source>
        <dbReference type="ARBA" id="ARBA00057179"/>
    </source>
</evidence>